<evidence type="ECO:0000313" key="1">
    <source>
        <dbReference type="EMBL" id="KAI8437241.1"/>
    </source>
</evidence>
<keyword evidence="2" id="KW-1185">Reference proteome</keyword>
<reference evidence="1 2" key="1">
    <citation type="journal article" date="2022" name="Genome Biol. Evol.">
        <title>The Spruce Budworm Genome: Reconstructing the Evolutionary History of Antifreeze Proteins.</title>
        <authorList>
            <person name="Beliveau C."/>
            <person name="Gagne P."/>
            <person name="Picq S."/>
            <person name="Vernygora O."/>
            <person name="Keeling C.I."/>
            <person name="Pinkney K."/>
            <person name="Doucet D."/>
            <person name="Wen F."/>
            <person name="Johnston J.S."/>
            <person name="Maaroufi H."/>
            <person name="Boyle B."/>
            <person name="Laroche J."/>
            <person name="Dewar K."/>
            <person name="Juretic N."/>
            <person name="Blackburn G."/>
            <person name="Nisole A."/>
            <person name="Brunet B."/>
            <person name="Brandao M."/>
            <person name="Lumley L."/>
            <person name="Duan J."/>
            <person name="Quan G."/>
            <person name="Lucarotti C.J."/>
            <person name="Roe A.D."/>
            <person name="Sperling F.A.H."/>
            <person name="Levesque R.C."/>
            <person name="Cusson M."/>
        </authorList>
    </citation>
    <scope>NUCLEOTIDE SEQUENCE [LARGE SCALE GENOMIC DNA]</scope>
    <source>
        <strain evidence="1">Glfc:IPQL:Cfum</strain>
    </source>
</reference>
<name>A0ACC0KM39_CHOFU</name>
<accession>A0ACC0KM39</accession>
<dbReference type="EMBL" id="CM046120">
    <property type="protein sequence ID" value="KAI8437241.1"/>
    <property type="molecule type" value="Genomic_DNA"/>
</dbReference>
<proteinExistence type="predicted"/>
<gene>
    <name evidence="1" type="ORF">MSG28_011627</name>
</gene>
<evidence type="ECO:0000313" key="2">
    <source>
        <dbReference type="Proteomes" id="UP001064048"/>
    </source>
</evidence>
<comment type="caution">
    <text evidence="1">The sequence shown here is derived from an EMBL/GenBank/DDBJ whole genome shotgun (WGS) entry which is preliminary data.</text>
</comment>
<protein>
    <submittedName>
        <fullName evidence="1">Uncharacterized protein</fullName>
    </submittedName>
</protein>
<sequence>MIAGIRILTAINNVDLIKLIAALSDTAAAASGAAASARTAHATVADSGRCAAQPVQPVKPALTITSTMQNNKQTNCSRPPPVKVPSAAPAPARSAGDARMTQRAVLPGGARAMLPPRVTWVVQLGEAPAHAAAPYETHVTHGKFGSGGVCVLSCRRETFYHHRNLIEKGSRVRRRRRHGGRLRGQPLLSYRCVHNTDYNTACTLAREIIQLIIYHLPSLQDGWQELDEWLRIVLSGVPWERPISSSGQTKADDD</sequence>
<organism evidence="1 2">
    <name type="scientific">Choristoneura fumiferana</name>
    <name type="common">Spruce budworm moth</name>
    <name type="synonym">Archips fumiferana</name>
    <dbReference type="NCBI Taxonomy" id="7141"/>
    <lineage>
        <taxon>Eukaryota</taxon>
        <taxon>Metazoa</taxon>
        <taxon>Ecdysozoa</taxon>
        <taxon>Arthropoda</taxon>
        <taxon>Hexapoda</taxon>
        <taxon>Insecta</taxon>
        <taxon>Pterygota</taxon>
        <taxon>Neoptera</taxon>
        <taxon>Endopterygota</taxon>
        <taxon>Lepidoptera</taxon>
        <taxon>Glossata</taxon>
        <taxon>Ditrysia</taxon>
        <taxon>Tortricoidea</taxon>
        <taxon>Tortricidae</taxon>
        <taxon>Tortricinae</taxon>
        <taxon>Choristoneura</taxon>
    </lineage>
</organism>
<dbReference type="Proteomes" id="UP001064048">
    <property type="component" value="Chromosome 20"/>
</dbReference>